<protein>
    <recommendedName>
        <fullName evidence="1">Xylanase inhibitor C-terminal domain-containing protein</fullName>
    </recommendedName>
</protein>
<dbReference type="Pfam" id="PF14541">
    <property type="entry name" value="TAXi_C"/>
    <property type="match status" value="1"/>
</dbReference>
<feature type="domain" description="Xylanase inhibitor C-terminal" evidence="1">
    <location>
        <begin position="29"/>
        <end position="61"/>
    </location>
</feature>
<evidence type="ECO:0000313" key="2">
    <source>
        <dbReference type="EMBL" id="KAI9157733.1"/>
    </source>
</evidence>
<comment type="caution">
    <text evidence="2">The sequence shown here is derived from an EMBL/GenBank/DDBJ whole genome shotgun (WGS) entry which is preliminary data.</text>
</comment>
<dbReference type="Proteomes" id="UP001064489">
    <property type="component" value="Chromosome 12"/>
</dbReference>
<gene>
    <name evidence="2" type="ORF">LWI28_027120</name>
</gene>
<dbReference type="Gene3D" id="2.40.70.10">
    <property type="entry name" value="Acid Proteases"/>
    <property type="match status" value="1"/>
</dbReference>
<accession>A0AAD5IBV2</accession>
<dbReference type="InterPro" id="IPR021109">
    <property type="entry name" value="Peptidase_aspartic_dom_sf"/>
</dbReference>
<organism evidence="2 3">
    <name type="scientific">Acer negundo</name>
    <name type="common">Box elder</name>
    <dbReference type="NCBI Taxonomy" id="4023"/>
    <lineage>
        <taxon>Eukaryota</taxon>
        <taxon>Viridiplantae</taxon>
        <taxon>Streptophyta</taxon>
        <taxon>Embryophyta</taxon>
        <taxon>Tracheophyta</taxon>
        <taxon>Spermatophyta</taxon>
        <taxon>Magnoliopsida</taxon>
        <taxon>eudicotyledons</taxon>
        <taxon>Gunneridae</taxon>
        <taxon>Pentapetalae</taxon>
        <taxon>rosids</taxon>
        <taxon>malvids</taxon>
        <taxon>Sapindales</taxon>
        <taxon>Sapindaceae</taxon>
        <taxon>Hippocastanoideae</taxon>
        <taxon>Acereae</taxon>
        <taxon>Acer</taxon>
    </lineage>
</organism>
<dbReference type="AlphaFoldDB" id="A0AAD5IBV2"/>
<evidence type="ECO:0000259" key="1">
    <source>
        <dbReference type="Pfam" id="PF14541"/>
    </source>
</evidence>
<evidence type="ECO:0000313" key="3">
    <source>
        <dbReference type="Proteomes" id="UP001064489"/>
    </source>
</evidence>
<proteinExistence type="predicted"/>
<name>A0AAD5IBV2_ACENE</name>
<reference evidence="2" key="2">
    <citation type="submission" date="2023-02" db="EMBL/GenBank/DDBJ databases">
        <authorList>
            <person name="Swenson N.G."/>
            <person name="Wegrzyn J.L."/>
            <person name="Mcevoy S.L."/>
        </authorList>
    </citation>
    <scope>NUCLEOTIDE SEQUENCE</scope>
    <source>
        <strain evidence="2">91603</strain>
        <tissue evidence="2">Leaf</tissue>
    </source>
</reference>
<dbReference type="InterPro" id="IPR032799">
    <property type="entry name" value="TAXi_C"/>
</dbReference>
<reference evidence="2" key="1">
    <citation type="journal article" date="2022" name="Plant J.">
        <title>Strategies of tolerance reflected in two North American maple genomes.</title>
        <authorList>
            <person name="McEvoy S.L."/>
            <person name="Sezen U.U."/>
            <person name="Trouern-Trend A."/>
            <person name="McMahon S.M."/>
            <person name="Schaberg P.G."/>
            <person name="Yang J."/>
            <person name="Wegrzyn J.L."/>
            <person name="Swenson N.G."/>
        </authorList>
    </citation>
    <scope>NUCLEOTIDE SEQUENCE</scope>
    <source>
        <strain evidence="2">91603</strain>
    </source>
</reference>
<dbReference type="EMBL" id="JAJSOW010000107">
    <property type="protein sequence ID" value="KAI9157733.1"/>
    <property type="molecule type" value="Genomic_DNA"/>
</dbReference>
<keyword evidence="3" id="KW-1185">Reference proteome</keyword>
<dbReference type="SUPFAM" id="SSF50630">
    <property type="entry name" value="Acid proteases"/>
    <property type="match status" value="1"/>
</dbReference>
<sequence length="76" mass="8425">MDLCYSVESTRPSLPVLPTVSLMFSGAEMSVSGIEAFVIGHHHQQNVWMEFDLVRSRVGFAEVRCDQASQKLGLTP</sequence>